<evidence type="ECO:0000256" key="4">
    <source>
        <dbReference type="ARBA" id="ARBA00022741"/>
    </source>
</evidence>
<evidence type="ECO:0000256" key="2">
    <source>
        <dbReference type="ARBA" id="ARBA00022516"/>
    </source>
</evidence>
<evidence type="ECO:0000256" key="9">
    <source>
        <dbReference type="ARBA" id="ARBA00049152"/>
    </source>
</evidence>
<dbReference type="NCBIfam" id="NF041504">
    <property type="entry name" value="AccA_sub"/>
    <property type="match status" value="1"/>
</dbReference>
<dbReference type="HAMAP" id="MF_00823">
    <property type="entry name" value="AcetylCoA_CT_alpha"/>
    <property type="match status" value="1"/>
</dbReference>
<dbReference type="EMBL" id="JBEHZE010000001">
    <property type="protein sequence ID" value="MEX6633626.1"/>
    <property type="molecule type" value="Genomic_DNA"/>
</dbReference>
<gene>
    <name evidence="10" type="primary">accA</name>
    <name evidence="12" type="ORF">ABFZ84_08685</name>
</gene>
<keyword evidence="3 10" id="KW-0808">Transferase</keyword>
<dbReference type="Pfam" id="PF03255">
    <property type="entry name" value="ACCA"/>
    <property type="match status" value="1"/>
</dbReference>
<comment type="catalytic activity">
    <reaction evidence="9 10">
        <text>N(6)-carboxybiotinyl-L-lysyl-[protein] + acetyl-CoA = N(6)-biotinyl-L-lysyl-[protein] + malonyl-CoA</text>
        <dbReference type="Rhea" id="RHEA:54728"/>
        <dbReference type="Rhea" id="RHEA-COMP:10505"/>
        <dbReference type="Rhea" id="RHEA-COMP:10506"/>
        <dbReference type="ChEBI" id="CHEBI:57288"/>
        <dbReference type="ChEBI" id="CHEBI:57384"/>
        <dbReference type="ChEBI" id="CHEBI:83144"/>
        <dbReference type="ChEBI" id="CHEBI:83145"/>
        <dbReference type="EC" id="2.1.3.15"/>
    </reaction>
</comment>
<comment type="similarity">
    <text evidence="10">Belongs to the AccA family.</text>
</comment>
<evidence type="ECO:0000259" key="11">
    <source>
        <dbReference type="PROSITE" id="PS50989"/>
    </source>
</evidence>
<protein>
    <recommendedName>
        <fullName evidence="10">Acetyl-coenzyme A carboxylase carboxyl transferase subunit alpha</fullName>
        <shortName evidence="10">ACCase subunit alpha</shortName>
        <shortName evidence="10">Acetyl-CoA carboxylase carboxyltransferase subunit alpha</shortName>
        <ecNumber evidence="10">2.1.3.15</ecNumber>
    </recommendedName>
</protein>
<dbReference type="SUPFAM" id="SSF52096">
    <property type="entry name" value="ClpP/crotonase"/>
    <property type="match status" value="1"/>
</dbReference>
<evidence type="ECO:0000256" key="5">
    <source>
        <dbReference type="ARBA" id="ARBA00022832"/>
    </source>
</evidence>
<evidence type="ECO:0000256" key="10">
    <source>
        <dbReference type="HAMAP-Rule" id="MF_00823"/>
    </source>
</evidence>
<evidence type="ECO:0000256" key="8">
    <source>
        <dbReference type="ARBA" id="ARBA00023160"/>
    </source>
</evidence>
<dbReference type="GO" id="GO:0003989">
    <property type="term" value="F:acetyl-CoA carboxylase activity"/>
    <property type="evidence" value="ECO:0007669"/>
    <property type="project" value="UniProtKB-EC"/>
</dbReference>
<keyword evidence="2 10" id="KW-0444">Lipid biosynthesis</keyword>
<dbReference type="RefSeq" id="WP_369313605.1">
    <property type="nucleotide sequence ID" value="NZ_JBEHZE010000001.1"/>
</dbReference>
<dbReference type="EC" id="2.1.3.15" evidence="10"/>
<dbReference type="InterPro" id="IPR011763">
    <property type="entry name" value="COA_CT_C"/>
</dbReference>
<dbReference type="Proteomes" id="UP001560685">
    <property type="component" value="Unassembled WGS sequence"/>
</dbReference>
<reference evidence="12 13" key="1">
    <citation type="submission" date="2024-05" db="EMBL/GenBank/DDBJ databases">
        <title>Three bacterial strains, DH-69, EH-24, and ECK-19 isolated from coastal sediments.</title>
        <authorList>
            <person name="Ye Y.-Q."/>
            <person name="Du Z.-J."/>
        </authorList>
    </citation>
    <scope>NUCLEOTIDE SEQUENCE [LARGE SCALE GENOMIC DNA]</scope>
    <source>
        <strain evidence="12 13">ECK-19</strain>
    </source>
</reference>
<dbReference type="PRINTS" id="PR01069">
    <property type="entry name" value="ACCCTRFRASEA"/>
</dbReference>
<evidence type="ECO:0000313" key="12">
    <source>
        <dbReference type="EMBL" id="MEX6633626.1"/>
    </source>
</evidence>
<keyword evidence="13" id="KW-1185">Reference proteome</keyword>
<dbReference type="PANTHER" id="PTHR42853">
    <property type="entry name" value="ACETYL-COENZYME A CARBOXYLASE CARBOXYL TRANSFERASE SUBUNIT ALPHA"/>
    <property type="match status" value="1"/>
</dbReference>
<dbReference type="Gene3D" id="3.90.226.10">
    <property type="entry name" value="2-enoyl-CoA Hydratase, Chain A, domain 1"/>
    <property type="match status" value="1"/>
</dbReference>
<keyword evidence="4 10" id="KW-0547">Nucleotide-binding</keyword>
<keyword evidence="12" id="KW-0436">Ligase</keyword>
<feature type="domain" description="CoA carboxyltransferase C-terminal" evidence="11">
    <location>
        <begin position="31"/>
        <end position="297"/>
    </location>
</feature>
<evidence type="ECO:0000313" key="13">
    <source>
        <dbReference type="Proteomes" id="UP001560685"/>
    </source>
</evidence>
<dbReference type="InterPro" id="IPR001095">
    <property type="entry name" value="Acetyl_CoA_COase_a_su"/>
</dbReference>
<evidence type="ECO:0000256" key="7">
    <source>
        <dbReference type="ARBA" id="ARBA00023098"/>
    </source>
</evidence>
<accession>A0ABV3Z496</accession>
<dbReference type="NCBIfam" id="TIGR00513">
    <property type="entry name" value="accA"/>
    <property type="match status" value="1"/>
</dbReference>
<evidence type="ECO:0000256" key="1">
    <source>
        <dbReference type="ARBA" id="ARBA00004956"/>
    </source>
</evidence>
<comment type="caution">
    <text evidence="12">The sequence shown here is derived from an EMBL/GenBank/DDBJ whole genome shotgun (WGS) entry which is preliminary data.</text>
</comment>
<comment type="subcellular location">
    <subcellularLocation>
        <location evidence="10">Cytoplasm</location>
    </subcellularLocation>
</comment>
<organism evidence="12 13">
    <name type="scientific">Hyphococcus lacteus</name>
    <dbReference type="NCBI Taxonomy" id="3143536"/>
    <lineage>
        <taxon>Bacteria</taxon>
        <taxon>Pseudomonadati</taxon>
        <taxon>Pseudomonadota</taxon>
        <taxon>Alphaproteobacteria</taxon>
        <taxon>Parvularculales</taxon>
        <taxon>Parvularculaceae</taxon>
        <taxon>Hyphococcus</taxon>
    </lineage>
</organism>
<keyword evidence="5 10" id="KW-0276">Fatty acid metabolism</keyword>
<dbReference type="NCBIfam" id="NF004344">
    <property type="entry name" value="PRK05724.1"/>
    <property type="match status" value="1"/>
</dbReference>
<dbReference type="PANTHER" id="PTHR42853:SF3">
    <property type="entry name" value="ACETYL-COENZYME A CARBOXYLASE CARBOXYL TRANSFERASE SUBUNIT ALPHA, CHLOROPLASTIC"/>
    <property type="match status" value="1"/>
</dbReference>
<comment type="function">
    <text evidence="10">Component of the acetyl coenzyme A carboxylase (ACC) complex. First, biotin carboxylase catalyzes the carboxylation of biotin on its carrier protein (BCCP) and then the CO(2) group is transferred by the carboxyltransferase to acetyl-CoA to form malonyl-CoA.</text>
</comment>
<keyword evidence="7 10" id="KW-0443">Lipid metabolism</keyword>
<keyword evidence="6 10" id="KW-0067">ATP-binding</keyword>
<keyword evidence="8 10" id="KW-0275">Fatty acid biosynthesis</keyword>
<name>A0ABV3Z496_9PROT</name>
<dbReference type="PROSITE" id="PS50989">
    <property type="entry name" value="COA_CT_CTER"/>
    <property type="match status" value="1"/>
</dbReference>
<comment type="subunit">
    <text evidence="10">Acetyl-CoA carboxylase is a heterohexamer composed of biotin carboxyl carrier protein (AccB), biotin carboxylase (AccC) and two subunits each of ACCase subunit alpha (AccA) and ACCase subunit beta (AccD).</text>
</comment>
<dbReference type="InterPro" id="IPR029045">
    <property type="entry name" value="ClpP/crotonase-like_dom_sf"/>
</dbReference>
<keyword evidence="10" id="KW-0963">Cytoplasm</keyword>
<evidence type="ECO:0000256" key="3">
    <source>
        <dbReference type="ARBA" id="ARBA00022679"/>
    </source>
</evidence>
<evidence type="ECO:0000256" key="6">
    <source>
        <dbReference type="ARBA" id="ARBA00022840"/>
    </source>
</evidence>
<sequence length="323" mass="34839">MRTYLDFEKPIAELEGRIADLRQMDGEAGVNVDEEIEKLQSKADTMLADSYSKLSRWQKVQVARHASRPHFSDYVSQLVDDFTPLAGDRAFGEDSAILGGPARLRGHSIMLIGHEKGADTASRVAHNFGMARPEGYRKAMRLMDMAERFNLPVVTLVDTSGAYPGRGAEERGQAEAIASCTEKCLGLSSPLISVVVGEGGSGGAVALAAGNRVLMLEHSVYSVISPEGCASILWKDAAGKGDNKAPDAAEAMRISAQDLLELGVVDSIIPEPVGGAHRDARLTIERLGDAVESSLRELEQLSPEELKRQRREKFLAIGRVGLT</sequence>
<proteinExistence type="inferred from homology"/>
<comment type="pathway">
    <text evidence="1 10">Lipid metabolism; malonyl-CoA biosynthesis; malonyl-CoA from acetyl-CoA: step 1/1.</text>
</comment>